<dbReference type="Gene3D" id="3.40.50.2300">
    <property type="match status" value="6"/>
</dbReference>
<dbReference type="Proteomes" id="UP000444721">
    <property type="component" value="Unassembled WGS sequence"/>
</dbReference>
<evidence type="ECO:0000256" key="3">
    <source>
        <dbReference type="SAM" id="Phobius"/>
    </source>
</evidence>
<feature type="region of interest" description="Disordered" evidence="2">
    <location>
        <begin position="1526"/>
        <end position="1555"/>
    </location>
</feature>
<keyword evidence="3" id="KW-1133">Transmembrane helix</keyword>
<dbReference type="InterPro" id="IPR001054">
    <property type="entry name" value="A/G_cyclase"/>
</dbReference>
<dbReference type="GO" id="GO:0035556">
    <property type="term" value="P:intracellular signal transduction"/>
    <property type="evidence" value="ECO:0007669"/>
    <property type="project" value="InterPro"/>
</dbReference>
<dbReference type="PROSITE" id="PS51257">
    <property type="entry name" value="PROKAR_LIPOPROTEIN"/>
    <property type="match status" value="1"/>
</dbReference>
<feature type="chain" id="PRO_5025555668" description="Guanylate cyclase domain-containing protein" evidence="4">
    <location>
        <begin position="26"/>
        <end position="1665"/>
    </location>
</feature>
<keyword evidence="3" id="KW-0812">Transmembrane</keyword>
<dbReference type="GO" id="GO:0009190">
    <property type="term" value="P:cyclic nucleotide biosynthetic process"/>
    <property type="evidence" value="ECO:0007669"/>
    <property type="project" value="InterPro"/>
</dbReference>
<evidence type="ECO:0000256" key="4">
    <source>
        <dbReference type="SAM" id="SignalP"/>
    </source>
</evidence>
<keyword evidence="7" id="KW-1185">Reference proteome</keyword>
<dbReference type="OrthoDB" id="448697at2759"/>
<dbReference type="PANTHER" id="PTHR47235:SF1">
    <property type="entry name" value="BLR6548 PROTEIN"/>
    <property type="match status" value="1"/>
</dbReference>
<evidence type="ECO:0000256" key="1">
    <source>
        <dbReference type="ARBA" id="ARBA00022729"/>
    </source>
</evidence>
<comment type="caution">
    <text evidence="6">The sequence shown here is derived from an EMBL/GenBank/DDBJ whole genome shotgun (WGS) entry which is preliminary data.</text>
</comment>
<proteinExistence type="predicted"/>
<evidence type="ECO:0000259" key="5">
    <source>
        <dbReference type="PROSITE" id="PS50125"/>
    </source>
</evidence>
<dbReference type="PROSITE" id="PS50125">
    <property type="entry name" value="GUANYLATE_CYCLASE_2"/>
    <property type="match status" value="1"/>
</dbReference>
<gene>
    <name evidence="6" type="ORF">FDP41_011201</name>
</gene>
<feature type="domain" description="Guanylate cyclase" evidence="5">
    <location>
        <begin position="1343"/>
        <end position="1481"/>
    </location>
</feature>
<keyword evidence="3" id="KW-0472">Membrane</keyword>
<dbReference type="Gene3D" id="3.30.70.1230">
    <property type="entry name" value="Nucleotide cyclase"/>
    <property type="match status" value="1"/>
</dbReference>
<dbReference type="Pfam" id="PF00211">
    <property type="entry name" value="Guanylate_cyc"/>
    <property type="match status" value="1"/>
</dbReference>
<accession>A0A6A5C591</accession>
<dbReference type="InterPro" id="IPR028082">
    <property type="entry name" value="Peripla_BP_I"/>
</dbReference>
<feature type="region of interest" description="Disordered" evidence="2">
    <location>
        <begin position="1610"/>
        <end position="1665"/>
    </location>
</feature>
<evidence type="ECO:0000256" key="2">
    <source>
        <dbReference type="SAM" id="MobiDB-lite"/>
    </source>
</evidence>
<dbReference type="VEuPathDB" id="AmoebaDB:NF0085890"/>
<evidence type="ECO:0000313" key="6">
    <source>
        <dbReference type="EMBL" id="KAF0982271.1"/>
    </source>
</evidence>
<evidence type="ECO:0000313" key="7">
    <source>
        <dbReference type="Proteomes" id="UP000444721"/>
    </source>
</evidence>
<reference evidence="6 7" key="1">
    <citation type="journal article" date="2019" name="Sci. Rep.">
        <title>Nanopore sequencing improves the draft genome of the human pathogenic amoeba Naegleria fowleri.</title>
        <authorList>
            <person name="Liechti N."/>
            <person name="Schurch N."/>
            <person name="Bruggmann R."/>
            <person name="Wittwer M."/>
        </authorList>
    </citation>
    <scope>NUCLEOTIDE SEQUENCE [LARGE SCALE GENOMIC DNA]</scope>
    <source>
        <strain evidence="6 7">ATCC 30894</strain>
    </source>
</reference>
<dbReference type="InterPro" id="IPR029787">
    <property type="entry name" value="Nucleotide_cyclase"/>
</dbReference>
<dbReference type="RefSeq" id="XP_044566984.1">
    <property type="nucleotide sequence ID" value="XM_044701584.1"/>
</dbReference>
<dbReference type="SUPFAM" id="SSF55073">
    <property type="entry name" value="Nucleotide cyclase"/>
    <property type="match status" value="1"/>
</dbReference>
<feature type="signal peptide" evidence="4">
    <location>
        <begin position="1"/>
        <end position="25"/>
    </location>
</feature>
<dbReference type="SMART" id="SM00044">
    <property type="entry name" value="CYCc"/>
    <property type="match status" value="1"/>
</dbReference>
<dbReference type="CDD" id="cd07302">
    <property type="entry name" value="CHD"/>
    <property type="match status" value="1"/>
</dbReference>
<name>A0A6A5C591_NAEFO</name>
<feature type="compositionally biased region" description="Low complexity" evidence="2">
    <location>
        <begin position="1537"/>
        <end position="1554"/>
    </location>
</feature>
<dbReference type="CDD" id="cd19978">
    <property type="entry name" value="PBP1_ABC_ligand_binding-like"/>
    <property type="match status" value="1"/>
</dbReference>
<organism evidence="6 7">
    <name type="scientific">Naegleria fowleri</name>
    <name type="common">Brain eating amoeba</name>
    <dbReference type="NCBI Taxonomy" id="5763"/>
    <lineage>
        <taxon>Eukaryota</taxon>
        <taxon>Discoba</taxon>
        <taxon>Heterolobosea</taxon>
        <taxon>Tetramitia</taxon>
        <taxon>Eutetramitia</taxon>
        <taxon>Vahlkampfiidae</taxon>
        <taxon>Naegleria</taxon>
    </lineage>
</organism>
<dbReference type="GeneID" id="68118416"/>
<protein>
    <recommendedName>
        <fullName evidence="5">Guanylate cyclase domain-containing protein</fullName>
    </recommendedName>
</protein>
<dbReference type="Pfam" id="PF13458">
    <property type="entry name" value="Peripla_BP_6"/>
    <property type="match status" value="1"/>
</dbReference>
<dbReference type="VEuPathDB" id="AmoebaDB:NfTy_020830"/>
<dbReference type="InterPro" id="IPR028081">
    <property type="entry name" value="Leu-bd"/>
</dbReference>
<dbReference type="SUPFAM" id="SSF53822">
    <property type="entry name" value="Periplasmic binding protein-like I"/>
    <property type="match status" value="3"/>
</dbReference>
<keyword evidence="1 4" id="KW-0732">Signal</keyword>
<feature type="transmembrane region" description="Helical" evidence="3">
    <location>
        <begin position="1301"/>
        <end position="1327"/>
    </location>
</feature>
<sequence length="1665" mass="185945">MTLLRRILIFIFLAYTLLSCTSIKAQLSFTFNQTLYDKKWNDEPEIVFGQSTALTGQTRELGYPLMVGAQAAFKEINELGGVWGGKKLRLYSLDDGYEPARCINNTLNLLNNQSIFGFLGFMGTGTSQAILNLLIESKIPYIGALTGGLFLRVPFYPNLINVRASYQDETAAMVEYLVNIKMLRRISIFYQNDAFGVSGLDGSTLALNALGMSLVSKGTYERNTIEVTNALNSIVKGKPQAIICMSTYKPTVEFINRVMARTDYDPDILFMTGSFIGSNILPHRDRVVVTQVFPAPTNTKYPIVLSYQRAMKAYNPSFVPSLVELEGYMAAKLTINVLTQRVSGDLTRSHFIDLLYESGTYVMDNTVVGPYTKCSTTTSSSRRSTFIFEENTSSSNKPTLTEITPSDFTAKTIESSETVKNYHLRSDWTSRRVLSSSSSFSSSCSCNQGLRSVWKTVQNADASFTEIGDPIVWDLPGSSSFSCFFDPTKISLPIVFGHISDGSAYNSDFISGVSAAFKDRNDKQGGVRGKRLEILPIVMNDTSTSVESLLNASRKFVVDHNAIGLVGSKINSISTASSFLEQFASQFSSMVLVNPETSFDSPKLREHFSMNIIHLKTSIRERLLSLLDYSMNTLGLTRFSFIGSEDTDGKYVRSQFMRMLEEYELYLDSEIMFSPNSNTLSTSQIKDYLMAENANPQVFVISLPNDEIEFNVVQKILTGISSIKLREEVVVFCLYFKHLQWESRIADLLNSSSFSSIHFYLVEPFPYVHSKHSFIDTYQSIANKYLANRNVNTTGVVEGFLVGSFIIEILDNISPQTEISGSSFIDTVFSNSEFIKYQIPFGQFSTTKKCSLGMRSNYIFEFVSTRFVPVSTVTFDKSKCGVDVNALKDSVQAPIIFGKLYPVENSSQVDEFKAGVMSFIQALNDNAEIPRKVHLYTEYYTSDADMMEKAATLIERNKVFGFLGSKISGNASGLRDLVDSHDIPLIGPVSGHPDLRSPFSRFIINLRPSIVEEVVTVARYARSLFFQTSEQLSLTILVANQEYWTSASKSVEEFFLKSAENVKISTLPLPTLTKRSINNDVPYYGNFVFVLANSNDACSFIAQLAQQPSTSLIGIPSEISCPTLSGLKTNVITASFLEPFSSASFTNIMAKEFIQYYSQYYPQMNKTMLAYEGFAVGTMVGNILKYMDSVNLEVTKQSFISTLFYRSVFELGVNDFGPYGDTCDSNGGSTSSGGSFTRSISSSTSATCSSTTAFCSCNQGAKEIYLNFLQDFFLLKKIQNYSLRFQTCGITYIVPGLSAGAIAGIVIGGTLFFIITLIICIVVVVIARRDPTAKYAPKSGKITCAFTDVQNSTKLWQNNEKAMRTALEIHNSIMRSKLMQFRGYEVKTNGDSFYVVFKDPLDAVIWAMEVQLALLNAKWPGDLYHEWDCRQEWDPKSRKAFWSGLRVRIGLHYGKGDCVWDKTMKRFDYFGNVVNKSARIEALAHGGQVLVSEELFYKTRELYSNVEFMSETADGKTYLSVDGARHHPLSETQDTPSSSSFTSSTKSTSKASSFKSKRQRVAIERTFTARDLGVYPLKGLSESSRVFEIKCAEIESRTYPPLRVALEDLDRSESSVQREYQDLKKRHELNRRSSHGSVSEASAYDPGFDALDDQQPSPEEHQEHP</sequence>
<dbReference type="VEuPathDB" id="AmoebaDB:FDP41_011201"/>
<dbReference type="EMBL" id="VFQX01000009">
    <property type="protein sequence ID" value="KAF0982271.1"/>
    <property type="molecule type" value="Genomic_DNA"/>
</dbReference>
<dbReference type="PANTHER" id="PTHR47235">
    <property type="entry name" value="BLR6548 PROTEIN"/>
    <property type="match status" value="1"/>
</dbReference>